<feature type="region of interest" description="Disordered" evidence="13">
    <location>
        <begin position="1"/>
        <end position="20"/>
    </location>
</feature>
<feature type="domain" description="Phosphoribosyl-AMP cyclohydrolase" evidence="14">
    <location>
        <begin position="47"/>
        <end position="122"/>
    </location>
</feature>
<reference evidence="16" key="1">
    <citation type="submission" date="2018-09" db="EMBL/GenBank/DDBJ databases">
        <authorList>
            <person name="Tuo L."/>
        </authorList>
    </citation>
    <scope>NUCLEOTIDE SEQUENCE [LARGE SCALE GENOMIC DNA]</scope>
    <source>
        <strain evidence="16">M2BS4Y-1</strain>
    </source>
</reference>
<proteinExistence type="inferred from homology"/>
<comment type="catalytic activity">
    <reaction evidence="2">
        <text>1-(5-phospho-beta-D-ribosyl)-ATP + H2O = 1-(5-phospho-beta-D-ribosyl)-5'-AMP + diphosphate + H(+)</text>
        <dbReference type="Rhea" id="RHEA:22828"/>
        <dbReference type="ChEBI" id="CHEBI:15377"/>
        <dbReference type="ChEBI" id="CHEBI:15378"/>
        <dbReference type="ChEBI" id="CHEBI:33019"/>
        <dbReference type="ChEBI" id="CHEBI:59457"/>
        <dbReference type="ChEBI" id="CHEBI:73183"/>
        <dbReference type="EC" id="3.6.1.31"/>
    </reaction>
</comment>
<evidence type="ECO:0000256" key="4">
    <source>
        <dbReference type="ARBA" id="ARBA00005204"/>
    </source>
</evidence>
<dbReference type="Pfam" id="PF01502">
    <property type="entry name" value="PRA-CH"/>
    <property type="match status" value="1"/>
</dbReference>
<evidence type="ECO:0000256" key="12">
    <source>
        <dbReference type="ARBA" id="ARBA00023102"/>
    </source>
</evidence>
<dbReference type="PANTHER" id="PTHR42945">
    <property type="entry name" value="HISTIDINE BIOSYNTHESIS BIFUNCTIONAL PROTEIN"/>
    <property type="match status" value="1"/>
</dbReference>
<comment type="pathway">
    <text evidence="4">Amino-acid biosynthesis; L-histidine biosynthesis; L-histidine from 5-phospho-alpha-D-ribose 1-diphosphate: step 2/9.</text>
</comment>
<dbReference type="InterPro" id="IPR038019">
    <property type="entry name" value="PRib_AMP_CycHydrolase_sf"/>
</dbReference>
<dbReference type="PANTHER" id="PTHR42945:SF1">
    <property type="entry name" value="HISTIDINE BIOSYNTHESIS BIFUNCTIONAL PROTEIN HIS7"/>
    <property type="match status" value="1"/>
</dbReference>
<evidence type="ECO:0000256" key="11">
    <source>
        <dbReference type="ARBA" id="ARBA00022801"/>
    </source>
</evidence>
<dbReference type="NCBIfam" id="NF000768">
    <property type="entry name" value="PRK00051.1"/>
    <property type="match status" value="1"/>
</dbReference>
<keyword evidence="12" id="KW-0368">Histidine biosynthesis</keyword>
<evidence type="ECO:0000256" key="9">
    <source>
        <dbReference type="ARBA" id="ARBA00017720"/>
    </source>
</evidence>
<dbReference type="RefSeq" id="WP_119537887.1">
    <property type="nucleotide sequence ID" value="NZ_QYRN01000001.1"/>
</dbReference>
<comment type="catalytic activity">
    <reaction evidence="1">
        <text>1-(5-phospho-beta-D-ribosyl)-5'-AMP + H2O = 1-(5-phospho-beta-D-ribosyl)-5-[(5-phospho-beta-D-ribosylamino)methylideneamino]imidazole-4-carboxamide</text>
        <dbReference type="Rhea" id="RHEA:20049"/>
        <dbReference type="ChEBI" id="CHEBI:15377"/>
        <dbReference type="ChEBI" id="CHEBI:58435"/>
        <dbReference type="ChEBI" id="CHEBI:59457"/>
        <dbReference type="EC" id="3.5.4.19"/>
    </reaction>
</comment>
<evidence type="ECO:0000256" key="10">
    <source>
        <dbReference type="ARBA" id="ARBA00022605"/>
    </source>
</evidence>
<dbReference type="EC" id="3.5.4.19" evidence="8"/>
<keyword evidence="11 15" id="KW-0378">Hydrolase</keyword>
<keyword evidence="16" id="KW-1185">Reference proteome</keyword>
<protein>
    <recommendedName>
        <fullName evidence="9">Histidine biosynthesis bifunctional protein HisIE</fullName>
        <ecNumber evidence="8">3.5.4.19</ecNumber>
        <ecNumber evidence="7">3.6.1.31</ecNumber>
    </recommendedName>
</protein>
<evidence type="ECO:0000256" key="2">
    <source>
        <dbReference type="ARBA" id="ARBA00001460"/>
    </source>
</evidence>
<evidence type="ECO:0000313" key="16">
    <source>
        <dbReference type="Proteomes" id="UP000265750"/>
    </source>
</evidence>
<evidence type="ECO:0000256" key="5">
    <source>
        <dbReference type="ARBA" id="ARBA00007731"/>
    </source>
</evidence>
<dbReference type="GO" id="GO:0000105">
    <property type="term" value="P:L-histidine biosynthetic process"/>
    <property type="evidence" value="ECO:0007669"/>
    <property type="project" value="UniProtKB-UniPathway"/>
</dbReference>
<evidence type="ECO:0000259" key="14">
    <source>
        <dbReference type="Pfam" id="PF01502"/>
    </source>
</evidence>
<dbReference type="EC" id="3.6.1.31" evidence="7"/>
<dbReference type="SUPFAM" id="SSF141734">
    <property type="entry name" value="HisI-like"/>
    <property type="match status" value="1"/>
</dbReference>
<comment type="similarity">
    <text evidence="6">In the N-terminal section; belongs to the PRA-CH family.</text>
</comment>
<dbReference type="InterPro" id="IPR002496">
    <property type="entry name" value="PRib_AMP_CycHydrolase_dom"/>
</dbReference>
<comment type="pathway">
    <text evidence="3">Amino-acid biosynthesis; L-histidine biosynthesis; L-histidine from 5-phospho-alpha-D-ribose 1-diphosphate: step 3/9.</text>
</comment>
<accession>A0A3A1WWX1</accession>
<evidence type="ECO:0000256" key="8">
    <source>
        <dbReference type="ARBA" id="ARBA00012721"/>
    </source>
</evidence>
<comment type="caution">
    <text evidence="15">The sequence shown here is derived from an EMBL/GenBank/DDBJ whole genome shotgun (WGS) entry which is preliminary data.</text>
</comment>
<dbReference type="UniPathway" id="UPA00031">
    <property type="reaction ID" value="UER00008"/>
</dbReference>
<dbReference type="OrthoDB" id="9795769at2"/>
<dbReference type="GO" id="GO:0004635">
    <property type="term" value="F:phosphoribosyl-AMP cyclohydrolase activity"/>
    <property type="evidence" value="ECO:0007669"/>
    <property type="project" value="UniProtKB-EC"/>
</dbReference>
<evidence type="ECO:0000256" key="1">
    <source>
        <dbReference type="ARBA" id="ARBA00000024"/>
    </source>
</evidence>
<organism evidence="15 16">
    <name type="scientific">Aureimonas flava</name>
    <dbReference type="NCBI Taxonomy" id="2320271"/>
    <lineage>
        <taxon>Bacteria</taxon>
        <taxon>Pseudomonadati</taxon>
        <taxon>Pseudomonadota</taxon>
        <taxon>Alphaproteobacteria</taxon>
        <taxon>Hyphomicrobiales</taxon>
        <taxon>Aurantimonadaceae</taxon>
        <taxon>Aureimonas</taxon>
    </lineage>
</organism>
<comment type="similarity">
    <text evidence="5">In the C-terminal section; belongs to the PRA-PH family.</text>
</comment>
<keyword evidence="10" id="KW-0028">Amino-acid biosynthesis</keyword>
<evidence type="ECO:0000256" key="7">
    <source>
        <dbReference type="ARBA" id="ARBA00012414"/>
    </source>
</evidence>
<dbReference type="Gene3D" id="3.10.20.810">
    <property type="entry name" value="Phosphoribosyl-AMP cyclohydrolase"/>
    <property type="match status" value="1"/>
</dbReference>
<dbReference type="FunFam" id="3.10.20.810:FF:000001">
    <property type="entry name" value="Histidine biosynthesis bifunctional protein HisIE"/>
    <property type="match status" value="1"/>
</dbReference>
<gene>
    <name evidence="15" type="primary">hisI</name>
    <name evidence="15" type="ORF">D3218_00160</name>
</gene>
<name>A0A3A1WWX1_9HYPH</name>
<evidence type="ECO:0000313" key="15">
    <source>
        <dbReference type="EMBL" id="RIY03229.1"/>
    </source>
</evidence>
<dbReference type="EMBL" id="QYRN01000001">
    <property type="protein sequence ID" value="RIY03229.1"/>
    <property type="molecule type" value="Genomic_DNA"/>
</dbReference>
<sequence length="137" mass="14819">MSEAARRFPAPGSKAELEEGSALTPRFDATGLVTAVVTDAERGGLLMVAHMNAEALDLTIRTGIAHYWSRSRGSLWKKGETSGALQSVREIRVDCDQDAVWLKVSVAKPEDTCHTHRDTCFYRTVAMGPDGGRLTAG</sequence>
<dbReference type="Proteomes" id="UP000265750">
    <property type="component" value="Unassembled WGS sequence"/>
</dbReference>
<evidence type="ECO:0000256" key="13">
    <source>
        <dbReference type="SAM" id="MobiDB-lite"/>
    </source>
</evidence>
<evidence type="ECO:0000256" key="6">
    <source>
        <dbReference type="ARBA" id="ARBA00008299"/>
    </source>
</evidence>
<dbReference type="AlphaFoldDB" id="A0A3A1WWX1"/>
<dbReference type="GO" id="GO:0004636">
    <property type="term" value="F:phosphoribosyl-ATP diphosphatase activity"/>
    <property type="evidence" value="ECO:0007669"/>
    <property type="project" value="UniProtKB-EC"/>
</dbReference>
<evidence type="ECO:0000256" key="3">
    <source>
        <dbReference type="ARBA" id="ARBA00005169"/>
    </source>
</evidence>